<dbReference type="SUPFAM" id="SSF51261">
    <property type="entry name" value="Duplicated hybrid motif"/>
    <property type="match status" value="1"/>
</dbReference>
<feature type="transmembrane region" description="Helical" evidence="9">
    <location>
        <begin position="895"/>
        <end position="915"/>
    </location>
</feature>
<keyword evidence="9" id="KW-0812">Transmembrane</keyword>
<dbReference type="Pfam" id="PF01551">
    <property type="entry name" value="Peptidase_M23"/>
    <property type="match status" value="1"/>
</dbReference>
<keyword evidence="6" id="KW-0378">Hydrolase</keyword>
<gene>
    <name evidence="12" type="ORF">RO950_00625</name>
</gene>
<dbReference type="PANTHER" id="PTHR37813">
    <property type="entry name" value="FELS-2 PROPHAGE PROTEIN"/>
    <property type="match status" value="1"/>
</dbReference>
<organism evidence="12 13">
    <name type="scientific">Staphylococcus haemolyticus</name>
    <dbReference type="NCBI Taxonomy" id="1283"/>
    <lineage>
        <taxon>Bacteria</taxon>
        <taxon>Bacillati</taxon>
        <taxon>Bacillota</taxon>
        <taxon>Bacilli</taxon>
        <taxon>Bacillales</taxon>
        <taxon>Staphylococcaceae</taxon>
        <taxon>Staphylococcus</taxon>
    </lineage>
</organism>
<dbReference type="InterPro" id="IPR016047">
    <property type="entry name" value="M23ase_b-sheet_dom"/>
</dbReference>
<evidence type="ECO:0000259" key="10">
    <source>
        <dbReference type="Pfam" id="PF01551"/>
    </source>
</evidence>
<proteinExistence type="inferred from homology"/>
<reference evidence="12 13" key="1">
    <citation type="submission" date="2023-08" db="EMBL/GenBank/DDBJ databases">
        <title>Genomic surveillance of Staphylococcus haemolyticus neonatal outbreak in southern France.</title>
        <authorList>
            <person name="Magnan C."/>
            <person name="Morsli M."/>
            <person name="Thiery B."/>
            <person name="Salipante F."/>
            <person name="Attar J."/>
            <person name="Massimo D.M."/>
            <person name="Ory J."/>
            <person name="Pantel A."/>
            <person name="Lavigne J.-P."/>
        </authorList>
    </citation>
    <scope>NUCLEOTIDE SEQUENCE [LARGE SCALE GENOMIC DNA]</scope>
    <source>
        <strain evidence="12 13">NSH026</strain>
    </source>
</reference>
<feature type="domain" description="M23ase beta-sheet core" evidence="10">
    <location>
        <begin position="1798"/>
        <end position="1893"/>
    </location>
</feature>
<sequence>MAESRFKGLSILMNMRDVGIERTMKQIRAQFKTLDSEMRRSNANFKNSEKNMQSYATRTKELTKAIDVTENSMKDISNQLKKMTLEEQRSSVEAEKLRQEYSKQHRALQMYQRQLNSTEQEMKQFGTTTKQTIFSMKKINDVLGTMKRQLNIANMAFQSTEKSTSSYKNYLNQLNTVIQKHQNTIRVLEGRYQKVVREQGVMSKEALELKEKILQEKATLGQLDNQYKKTTMEAKRFAFEQKTLTASMSEIRQKMSQVAQSLTISANKFKMSGQTAQAYKARISELNNGMKQQQLIVQNLSRQYDFAKKQYGATSQEAQQLNVKLSEERLKLKELNTQLNQTTQAHNRLEMEQKQGISSMAQIRAKMSQFNDTLSLSRSNLARAGESVKSYGNHLNTLKTNMSEQRVVLRELIAQYNNVATAQGRDSQEARELSSAITQQKIKMNELESELDQTTQSYKRLETEQRNAQRLASSGFGRSIQNVNKYKDSIRNVGSTMRSVGSTSMLYMTMPAVAGMGIAIKSSVDWEQALAGVAKTTNMSGSELNKMGNEITKMSNTMPFAATEIAGVAEAAGQLGIKKQDITSFTRTMMNLGVATNLTADEAATEFARFANAANMPIKDVDRLGSTVVALGNSTATTEKEIVEMAQRLAGAGAQAGFSSDEIMSVSAAMSSVGIEAEAGGTAMTQIWNKMTKAVAEGGDTLDSFAKTAGVSGKEFAQIWENNPSKALSMFVKGLGETEGGAKGVLKALDDVGIKGIREADTIRRMANNHQVLDKALKTGSEGWKENSALTNEANVRYETMGSKLKMLKNTFINFARTIGDAVAPIVSFLADKLTGLFEHLQGTSNATKIAIAAFTLLGVAIPPLIVATGVLAHSIVGISEAMTLLNATKGGAKFFSLFNGGIKGVLPNIAQLLTKIPLIGGLMTALTGPVGIAVAAIAGIGTAFVVAYKKSETFRNIVNAVINPVKNAFIGLWNVIKQFGAGIKAVFSNDTGKGLNIFKKILPDEAARQFTSTLLMIRGAYNDFVNFIKTISVAVGAFFKAFWKENGASIVNAFKVIKVGVTATLTVLYNNIIKPILTGIKNFFSIIFGGLKQIVINTFTGIRMIVQGGLNVIRGIINIFKGLFTGDFSLMWQGIKQVFSGALLAIGGILRATLGNMLIIIKTIGQLMLNSFRTIWTIIKNVVVGIVRGLVLLVKGLIIGLKNAIVAIWNGIKTLSIAIWNGTKNAVLAIVRGWIALTRNNFAVLKAFLSALWNSIKNTAIKLWTALKIGVLAIIRTLISTARNILNTLKNFITRLWQSIKAISIRIWNAIKNGVINAIKGMYNGVRKILANLKAFITRTWTAIKNTTVKLAKGLSSGVKNVFNSLSKVTRSIFNKLKKFMSNVWRSIKNTTVKFAKSLWSGVKSTWNSLSRGTRSIFNKVKNFMSNIWRNIKNTTVRYAKSLWTGVRNTFNNLYRGTRNIFNRVKSFMSNTWRSIKNTTVNMAKGLWNSVRRTFNNMNSGLKNIIGRIKGHITGMVNAVKSGLNKLIGGVNWVADKIGMKKIPTFKFHTGTESTHTQNLVTNGKLNQNTLATVGDKGKGNGPGGFRHETIIPPKGKPFITPAKDTTMPLSKGTRILNGAQTHAMLSNGMTPMFNTGTIPRFASGTKKKLFQAVGETAGKFFNSAKKLKHNAMDSIGDKTKQAKEWGGEKLSQIKGAVGKGTKWLSDKVGDIADWVGKPGKLLNKVLEAFGVNMDAFGIAKSAEIPYNLMKAMFGKLKEAAKNLIDGWLEDEFSGGGGYNPYTKSPFHMTRGWTPSGHAGIDYGAPTGTPIPSPIDGKVIQSWFSPNQPSGGNETQIWDGQKYTHIFMHQSKRKVKIGDRVHQGQIIGLVGNTGNSFGSHLHWQVNKGKGYLNNHPDSVNPLTWAKQAAKSGGGVNKAASAWKPDIRRAAKAIGVRVSNADVNDVARLIQTESSGNAGVTQQIHDVNSGGNEAQGLLQYTPGSFNSYAIRGHKNIKNGYDQLLAFFNNTDWRANLSYWKRRMASGLTGWGPTGRRKKYATGGLIKNAGWYNIAEGGYPEWIIPTDPARRSDAMKMLALAAQDIDKKSSTRGNKRPNSLPKPSGSNDNDVLLQMLQAQQQQIALLTQIVTSNQTIADKNFEPTIDKYTHEQQVFNSIDKYNRQKQRKSRFKPGEVT</sequence>
<dbReference type="InterPro" id="IPR023346">
    <property type="entry name" value="Lysozyme-like_dom_sf"/>
</dbReference>
<keyword evidence="9" id="KW-0472">Membrane</keyword>
<dbReference type="EC" id="3.4.24.75" evidence="4"/>
<feature type="coiled-coil region" evidence="7">
    <location>
        <begin position="24"/>
        <end position="128"/>
    </location>
</feature>
<protein>
    <recommendedName>
        <fullName evidence="4">lysostaphin</fullName>
        <ecNumber evidence="4">3.4.24.75</ecNumber>
    </recommendedName>
</protein>
<evidence type="ECO:0000259" key="11">
    <source>
        <dbReference type="Pfam" id="PF10145"/>
    </source>
</evidence>
<evidence type="ECO:0000313" key="12">
    <source>
        <dbReference type="EMBL" id="MDT4285526.1"/>
    </source>
</evidence>
<name>A0ABU3ID89_STAHA</name>
<evidence type="ECO:0000256" key="4">
    <source>
        <dbReference type="ARBA" id="ARBA00012322"/>
    </source>
</evidence>
<evidence type="ECO:0000256" key="6">
    <source>
        <dbReference type="ARBA" id="ARBA00023049"/>
    </source>
</evidence>
<dbReference type="CDD" id="cd13402">
    <property type="entry name" value="LT_TF-like"/>
    <property type="match status" value="1"/>
</dbReference>
<accession>A0ABU3ID89</accession>
<dbReference type="NCBIfam" id="TIGR01760">
    <property type="entry name" value="tape_meas_TP901"/>
    <property type="match status" value="1"/>
</dbReference>
<dbReference type="InterPro" id="IPR011055">
    <property type="entry name" value="Dup_hybrid_motif"/>
</dbReference>
<dbReference type="Gene3D" id="1.20.120.20">
    <property type="entry name" value="Apolipoprotein"/>
    <property type="match status" value="2"/>
</dbReference>
<keyword evidence="6" id="KW-0482">Metalloprotease</keyword>
<dbReference type="CDD" id="cd12797">
    <property type="entry name" value="M23_peptidase"/>
    <property type="match status" value="1"/>
</dbReference>
<dbReference type="SUPFAM" id="SSF53955">
    <property type="entry name" value="Lysozyme-like"/>
    <property type="match status" value="1"/>
</dbReference>
<feature type="coiled-coil region" evidence="7">
    <location>
        <begin position="171"/>
        <end position="226"/>
    </location>
</feature>
<comment type="similarity">
    <text evidence="3">Belongs to the peptidase M23B family.</text>
</comment>
<keyword evidence="9" id="KW-1133">Transmembrane helix</keyword>
<comment type="catalytic activity">
    <reaction evidence="1">
        <text>Hydrolysis of the -Gly-|-Gly- bond in the pentaglycine inter-peptide link joining staphylococcal cell wall peptidoglycans.</text>
        <dbReference type="EC" id="3.4.24.75"/>
    </reaction>
</comment>
<evidence type="ECO:0000256" key="2">
    <source>
        <dbReference type="ARBA" id="ARBA00001947"/>
    </source>
</evidence>
<feature type="domain" description="Phage tail tape measure protein" evidence="11">
    <location>
        <begin position="549"/>
        <end position="738"/>
    </location>
</feature>
<feature type="transmembrane region" description="Helical" evidence="9">
    <location>
        <begin position="1183"/>
        <end position="1202"/>
    </location>
</feature>
<comment type="caution">
    <text evidence="12">The sequence shown here is derived from an EMBL/GenBank/DDBJ whole genome shotgun (WGS) entry which is preliminary data.</text>
</comment>
<feature type="transmembrane region" description="Helical" evidence="9">
    <location>
        <begin position="1139"/>
        <end position="1162"/>
    </location>
</feature>
<evidence type="ECO:0000256" key="7">
    <source>
        <dbReference type="SAM" id="Coils"/>
    </source>
</evidence>
<keyword evidence="6" id="KW-0645">Protease</keyword>
<feature type="coiled-coil region" evidence="7">
    <location>
        <begin position="430"/>
        <end position="471"/>
    </location>
</feature>
<feature type="transmembrane region" description="Helical" evidence="9">
    <location>
        <begin position="927"/>
        <end position="949"/>
    </location>
</feature>
<evidence type="ECO:0000256" key="5">
    <source>
        <dbReference type="ARBA" id="ARBA00022612"/>
    </source>
</evidence>
<dbReference type="Proteomes" id="UP001269271">
    <property type="component" value="Unassembled WGS sequence"/>
</dbReference>
<evidence type="ECO:0000256" key="9">
    <source>
        <dbReference type="SAM" id="Phobius"/>
    </source>
</evidence>
<dbReference type="Pfam" id="PF10145">
    <property type="entry name" value="PhageMin_Tail"/>
    <property type="match status" value="1"/>
</dbReference>
<evidence type="ECO:0000256" key="3">
    <source>
        <dbReference type="ARBA" id="ARBA00006646"/>
    </source>
</evidence>
<dbReference type="RefSeq" id="WP_313647173.1">
    <property type="nucleotide sequence ID" value="NZ_JAVSNN010000003.1"/>
</dbReference>
<dbReference type="PANTHER" id="PTHR37813:SF1">
    <property type="entry name" value="FELS-2 PROPHAGE PROTEIN"/>
    <property type="match status" value="1"/>
</dbReference>
<feature type="coiled-coil region" evidence="7">
    <location>
        <begin position="283"/>
        <end position="352"/>
    </location>
</feature>
<dbReference type="InterPro" id="IPR010090">
    <property type="entry name" value="Phage_tape_meas"/>
</dbReference>
<dbReference type="EMBL" id="JAVSOO010000001">
    <property type="protein sequence ID" value="MDT4285526.1"/>
    <property type="molecule type" value="Genomic_DNA"/>
</dbReference>
<evidence type="ECO:0000313" key="13">
    <source>
        <dbReference type="Proteomes" id="UP001269271"/>
    </source>
</evidence>
<feature type="transmembrane region" description="Helical" evidence="9">
    <location>
        <begin position="850"/>
        <end position="874"/>
    </location>
</feature>
<evidence type="ECO:0000256" key="1">
    <source>
        <dbReference type="ARBA" id="ARBA00001667"/>
    </source>
</evidence>
<keyword evidence="7" id="KW-0175">Coiled coil</keyword>
<feature type="region of interest" description="Disordered" evidence="8">
    <location>
        <begin position="1576"/>
        <end position="1602"/>
    </location>
</feature>
<feature type="region of interest" description="Disordered" evidence="8">
    <location>
        <begin position="2085"/>
        <end position="2108"/>
    </location>
</feature>
<evidence type="ECO:0000256" key="8">
    <source>
        <dbReference type="SAM" id="MobiDB-lite"/>
    </source>
</evidence>
<keyword evidence="13" id="KW-1185">Reference proteome</keyword>
<dbReference type="Gene3D" id="2.70.70.10">
    <property type="entry name" value="Glucose Permease (Domain IIA)"/>
    <property type="match status" value="1"/>
</dbReference>
<keyword evidence="5" id="KW-1188">Viral release from host cell</keyword>
<comment type="cofactor">
    <cofactor evidence="2">
        <name>Zn(2+)</name>
        <dbReference type="ChEBI" id="CHEBI:29105"/>
    </cofactor>
</comment>